<dbReference type="InterPro" id="IPR000408">
    <property type="entry name" value="Reg_chr_condens"/>
</dbReference>
<dbReference type="EMBL" id="KL197712">
    <property type="protein sequence ID" value="KDQ61981.1"/>
    <property type="molecule type" value="Genomic_DNA"/>
</dbReference>
<feature type="compositionally biased region" description="Low complexity" evidence="3">
    <location>
        <begin position="1262"/>
        <end position="1274"/>
    </location>
</feature>
<dbReference type="CDD" id="cd18500">
    <property type="entry name" value="BACK_IBtk"/>
    <property type="match status" value="1"/>
</dbReference>
<dbReference type="InterPro" id="IPR009091">
    <property type="entry name" value="RCC1/BLIP-II"/>
</dbReference>
<evidence type="ECO:0000256" key="3">
    <source>
        <dbReference type="SAM" id="MobiDB-lite"/>
    </source>
</evidence>
<dbReference type="CDD" id="cd18186">
    <property type="entry name" value="BTB_POZ_ZBTB_KLHL-like"/>
    <property type="match status" value="1"/>
</dbReference>
<feature type="region of interest" description="Disordered" evidence="3">
    <location>
        <begin position="1079"/>
        <end position="1107"/>
    </location>
</feature>
<sequence length="1489" mass="161088">MSQLHVHFHLRNQQAFQRLLDGKPPSSQQQSSTLSSSLTGGAGGGGHSPGGGGGGKSWGKRQSSMKDAMAASEVNARDHLGRTVLHLACSATDQSAPEYVRLLLAHPGINVNLLDGESHWTALHRALYNGNIAAAILLLQRSDTDTSLKDHEGYTAFDLYNSTVEGTKPTPSSFDTSASNGDGIVADLFTWGANRNAALGLGDGDDRVYPDQVVIRRDPTVAASVEKNSVEKMLTPIRVKQVVMSKLHTVIVTDEERGNLRVCGFGSGGRLGPGQHTQYTFTTLPNLTSTITSVALGQDHTLAVTSTGEVLSWGLNRFSQLGYVIESSSPFPGVVVGGGGLGLGGAEQVQSTPRKVFGLLKKEVVKGVAACRSASACWTDGEVFTWGSNSGQLGYDKAAQPVQVLPRKVPKLTNPVEAISLSDTAMACLLVTQEVVCIWNDRHFKINFANQAFPPEIRYRPPQNNASIVKITCCDNTFAALSGNGELFTFNVPNPSETEASSGAGGKGMAIKPQRVWSLRKQWSAVKDVALGSDGSIIICTESGHVFVRSRNPKSTATNTAKTWKFQRIPYIQRVIRVTANTTGAFGVLRLDYVPRKVEVVGGLLAGDLAGIQPYLRVPDGVGVGGGVDVKRVVQVVGSPIVGEESFGSPDPDEEAEDLSIQRDIKQVLRLCEILTLDKETRKGGEKKGLFDGVKLAYGADLMVQVQSGSEIPVHRLVLAARSPVLCDILAGKKVVQDRSMNVSIKFHQRKNVSSGGVLAITGCHPLSVLLLLVYLYSDELLAVWDRRVGLAVQHQLDSIKVNPGQIKVELQALARVLDLPALVSALEAPAKRIPIPTITRDFGRLFYDSQDGRGSGKGKETMRSPVSPDVVIELQDKEVFCHSAILRARSSLFAAFFDDEDWTVNRWTVDGIVVVNLRHLKWRVMEFVMRFLCCGGDVDLFDDLDFVQSVDQLLDFIFEVMAAASELLLDRLLLICSAVVLRHVNVHNACFTLADATHYNAYDLIRSVQGYLAVNMETFLESRMLEDLSPELIKQLSAFIRSKQAEKSPISRTNRLVDAAVERNAEWLSMQDIPHPIPRSKAGALRDSAKLSPPGSAKKSRRLSATGSPIISPTIRAMRSFRVDPLVPHEDDLFAMDDTESVPPLDLAQAHSPTTDLPVKSAPVWKPLTSGPRTDMKAIMAEAERSKVPTSTPLPSGSRPLPSGNAEGGQTPPAKWAAKTPQRDERSYPNPPRSPAGSTWRVPVTTPAAPSSPVNLKAIRSSPAATPISTPPSGISRLREEMKSRQPPPVPSSPKVLPRQSPQAPRGREVASGSTLGPVYAPSRQLSSKDVTSMRRVPSGGTVWTAPPVHPVVEPVLQGSAPSFVAIQQMQLDQVAGSSKGKHQSLREIQEEENARRAEEDFLKWWAAEEERVRLETEGPPPPSSDTSHRPKPRPKKAKGPKAPARDAQQTSTAPSSQPPTDGSRRKNRPPRRSGPSQTPVQQQPPSQ</sequence>
<evidence type="ECO:0000313" key="5">
    <source>
        <dbReference type="EMBL" id="KDQ61981.1"/>
    </source>
</evidence>
<feature type="compositionally biased region" description="Basic residues" evidence="3">
    <location>
        <begin position="1431"/>
        <end position="1441"/>
    </location>
</feature>
<dbReference type="PANTHER" id="PTHR22872:SF2">
    <property type="entry name" value="INHIBITOR OF BRUTON TYROSINE KINASE"/>
    <property type="match status" value="1"/>
</dbReference>
<dbReference type="Pfam" id="PF00651">
    <property type="entry name" value="BTB"/>
    <property type="match status" value="2"/>
</dbReference>
<keyword evidence="1" id="KW-0677">Repeat</keyword>
<feature type="region of interest" description="Disordered" evidence="3">
    <location>
        <begin position="1414"/>
        <end position="1489"/>
    </location>
</feature>
<dbReference type="InterPro" id="IPR051625">
    <property type="entry name" value="Signaling_Regulatory_Domain"/>
</dbReference>
<dbReference type="Proteomes" id="UP000027265">
    <property type="component" value="Unassembled WGS sequence"/>
</dbReference>
<protein>
    <recommendedName>
        <fullName evidence="4">BTB domain-containing protein</fullName>
    </recommendedName>
</protein>
<dbReference type="SUPFAM" id="SSF50985">
    <property type="entry name" value="RCC1/BLIP-II"/>
    <property type="match status" value="1"/>
</dbReference>
<feature type="compositionally biased region" description="Gly residues" evidence="3">
    <location>
        <begin position="40"/>
        <end position="57"/>
    </location>
</feature>
<feature type="repeat" description="RCC1" evidence="2">
    <location>
        <begin position="381"/>
        <end position="434"/>
    </location>
</feature>
<dbReference type="SMART" id="SM00248">
    <property type="entry name" value="ANK"/>
    <property type="match status" value="2"/>
</dbReference>
<feature type="compositionally biased region" description="Basic and acidic residues" evidence="3">
    <location>
        <begin position="1386"/>
        <end position="1398"/>
    </location>
</feature>
<dbReference type="Gene3D" id="3.30.710.10">
    <property type="entry name" value="Potassium Channel Kv1.1, Chain A"/>
    <property type="match status" value="2"/>
</dbReference>
<feature type="compositionally biased region" description="Low complexity" evidence="3">
    <location>
        <begin position="1190"/>
        <end position="1205"/>
    </location>
</feature>
<dbReference type="Pfam" id="PF12796">
    <property type="entry name" value="Ank_2"/>
    <property type="match status" value="1"/>
</dbReference>
<dbReference type="PROSITE" id="PS50012">
    <property type="entry name" value="RCC1_3"/>
    <property type="match status" value="3"/>
</dbReference>
<feature type="compositionally biased region" description="Low complexity" evidence="3">
    <location>
        <begin position="1475"/>
        <end position="1489"/>
    </location>
</feature>
<feature type="domain" description="BTB" evidence="4">
    <location>
        <begin position="700"/>
        <end position="781"/>
    </location>
</feature>
<dbReference type="HOGENOM" id="CLU_002285_0_0_1"/>
<evidence type="ECO:0000256" key="1">
    <source>
        <dbReference type="ARBA" id="ARBA00022737"/>
    </source>
</evidence>
<dbReference type="OrthoDB" id="1893551at2759"/>
<proteinExistence type="predicted"/>
<feature type="repeat" description="RCC1" evidence="2">
    <location>
        <begin position="186"/>
        <end position="255"/>
    </location>
</feature>
<accession>A0A067QHC2</accession>
<gene>
    <name evidence="5" type="ORF">JAAARDRAFT_528626</name>
</gene>
<dbReference type="FunCoup" id="A0A067QHC2">
    <property type="interactions" value="99"/>
</dbReference>
<dbReference type="InterPro" id="IPR011333">
    <property type="entry name" value="SKP1/BTB/POZ_sf"/>
</dbReference>
<feature type="region of interest" description="Disordered" evidence="3">
    <location>
        <begin position="1185"/>
        <end position="1349"/>
    </location>
</feature>
<reference evidence="6" key="1">
    <citation type="journal article" date="2014" name="Proc. Natl. Acad. Sci. U.S.A.">
        <title>Extensive sampling of basidiomycete genomes demonstrates inadequacy of the white-rot/brown-rot paradigm for wood decay fungi.</title>
        <authorList>
            <person name="Riley R."/>
            <person name="Salamov A.A."/>
            <person name="Brown D.W."/>
            <person name="Nagy L.G."/>
            <person name="Floudas D."/>
            <person name="Held B.W."/>
            <person name="Levasseur A."/>
            <person name="Lombard V."/>
            <person name="Morin E."/>
            <person name="Otillar R."/>
            <person name="Lindquist E.A."/>
            <person name="Sun H."/>
            <person name="LaButti K.M."/>
            <person name="Schmutz J."/>
            <person name="Jabbour D."/>
            <person name="Luo H."/>
            <person name="Baker S.E."/>
            <person name="Pisabarro A.G."/>
            <person name="Walton J.D."/>
            <person name="Blanchette R.A."/>
            <person name="Henrissat B."/>
            <person name="Martin F."/>
            <person name="Cullen D."/>
            <person name="Hibbett D.S."/>
            <person name="Grigoriev I.V."/>
        </authorList>
    </citation>
    <scope>NUCLEOTIDE SEQUENCE [LARGE SCALE GENOMIC DNA]</scope>
    <source>
        <strain evidence="6">MUCL 33604</strain>
    </source>
</reference>
<evidence type="ECO:0000259" key="4">
    <source>
        <dbReference type="PROSITE" id="PS50097"/>
    </source>
</evidence>
<feature type="region of interest" description="Disordered" evidence="3">
    <location>
        <begin position="21"/>
        <end position="70"/>
    </location>
</feature>
<keyword evidence="6" id="KW-1185">Reference proteome</keyword>
<dbReference type="Gene3D" id="2.130.10.30">
    <property type="entry name" value="Regulator of chromosome condensation 1/beta-lactamase-inhibitor protein II"/>
    <property type="match status" value="2"/>
</dbReference>
<dbReference type="InterPro" id="IPR000210">
    <property type="entry name" value="BTB/POZ_dom"/>
</dbReference>
<dbReference type="STRING" id="933084.A0A067QHC2"/>
<dbReference type="InParanoid" id="A0A067QHC2"/>
<dbReference type="Gene3D" id="1.25.40.20">
    <property type="entry name" value="Ankyrin repeat-containing domain"/>
    <property type="match status" value="1"/>
</dbReference>
<name>A0A067QHC2_9AGAM</name>
<evidence type="ECO:0000313" key="6">
    <source>
        <dbReference type="Proteomes" id="UP000027265"/>
    </source>
</evidence>
<feature type="domain" description="BTB" evidence="4">
    <location>
        <begin position="869"/>
        <end position="933"/>
    </location>
</feature>
<dbReference type="PANTHER" id="PTHR22872">
    <property type="entry name" value="BTK-BINDING PROTEIN-RELATED"/>
    <property type="match status" value="1"/>
</dbReference>
<evidence type="ECO:0000256" key="2">
    <source>
        <dbReference type="PROSITE-ProRule" id="PRU00235"/>
    </source>
</evidence>
<feature type="repeat" description="RCC1" evidence="2">
    <location>
        <begin position="258"/>
        <end position="307"/>
    </location>
</feature>
<dbReference type="SMART" id="SM00225">
    <property type="entry name" value="BTB"/>
    <property type="match status" value="2"/>
</dbReference>
<dbReference type="PROSITE" id="PS50097">
    <property type="entry name" value="BTB"/>
    <property type="match status" value="2"/>
</dbReference>
<feature type="compositionally biased region" description="Low complexity" evidence="3">
    <location>
        <begin position="22"/>
        <end position="39"/>
    </location>
</feature>
<feature type="compositionally biased region" description="Polar residues" evidence="3">
    <location>
        <begin position="1449"/>
        <end position="1462"/>
    </location>
</feature>
<dbReference type="InterPro" id="IPR002110">
    <property type="entry name" value="Ankyrin_rpt"/>
</dbReference>
<dbReference type="Pfam" id="PF00415">
    <property type="entry name" value="RCC1"/>
    <property type="match status" value="1"/>
</dbReference>
<dbReference type="Pfam" id="PF13540">
    <property type="entry name" value="RCC1_2"/>
    <property type="match status" value="1"/>
</dbReference>
<feature type="region of interest" description="Disordered" evidence="3">
    <location>
        <begin position="1148"/>
        <end position="1173"/>
    </location>
</feature>
<dbReference type="InterPro" id="IPR036770">
    <property type="entry name" value="Ankyrin_rpt-contain_sf"/>
</dbReference>
<dbReference type="SUPFAM" id="SSF48403">
    <property type="entry name" value="Ankyrin repeat"/>
    <property type="match status" value="1"/>
</dbReference>
<organism evidence="5 6">
    <name type="scientific">Jaapia argillacea MUCL 33604</name>
    <dbReference type="NCBI Taxonomy" id="933084"/>
    <lineage>
        <taxon>Eukaryota</taxon>
        <taxon>Fungi</taxon>
        <taxon>Dikarya</taxon>
        <taxon>Basidiomycota</taxon>
        <taxon>Agaricomycotina</taxon>
        <taxon>Agaricomycetes</taxon>
        <taxon>Agaricomycetidae</taxon>
        <taxon>Jaapiales</taxon>
        <taxon>Jaapiaceae</taxon>
        <taxon>Jaapia</taxon>
    </lineage>
</organism>
<feature type="region of interest" description="Disordered" evidence="3">
    <location>
        <begin position="1374"/>
        <end position="1398"/>
    </location>
</feature>
<dbReference type="SUPFAM" id="SSF54695">
    <property type="entry name" value="POZ domain"/>
    <property type="match status" value="2"/>
</dbReference>